<keyword evidence="1" id="KW-0812">Transmembrane</keyword>
<evidence type="ECO:0000256" key="1">
    <source>
        <dbReference type="SAM" id="Phobius"/>
    </source>
</evidence>
<accession>A0ABT3Q1B9</accession>
<proteinExistence type="predicted"/>
<protein>
    <submittedName>
        <fullName evidence="2">Uncharacterized protein</fullName>
    </submittedName>
</protein>
<organism evidence="2 3">
    <name type="scientific">Fodinibius salicampi</name>
    <dbReference type="NCBI Taxonomy" id="1920655"/>
    <lineage>
        <taxon>Bacteria</taxon>
        <taxon>Pseudomonadati</taxon>
        <taxon>Balneolota</taxon>
        <taxon>Balneolia</taxon>
        <taxon>Balneolales</taxon>
        <taxon>Balneolaceae</taxon>
        <taxon>Fodinibius</taxon>
    </lineage>
</organism>
<dbReference type="Proteomes" id="UP001207337">
    <property type="component" value="Unassembled WGS sequence"/>
</dbReference>
<feature type="transmembrane region" description="Helical" evidence="1">
    <location>
        <begin position="49"/>
        <end position="66"/>
    </location>
</feature>
<sequence>MTDRGIALIKIRVMTLNNQGNIPAGLYILSGVLLFSIFGILYYSISVPSYLYLAIILIPLLIYMGVGIIKKWPGAKQTVVVVAMLLFIGAVVDIGVALFIEGIQVLRSTGSIIEIIIRLAMLPVVYFYFRSEEVKSYFEQVP</sequence>
<dbReference type="RefSeq" id="WP_265790898.1">
    <property type="nucleotide sequence ID" value="NZ_BAABRS010000003.1"/>
</dbReference>
<feature type="transmembrane region" description="Helical" evidence="1">
    <location>
        <begin position="21"/>
        <end position="43"/>
    </location>
</feature>
<evidence type="ECO:0000313" key="3">
    <source>
        <dbReference type="Proteomes" id="UP001207337"/>
    </source>
</evidence>
<evidence type="ECO:0000313" key="2">
    <source>
        <dbReference type="EMBL" id="MCW9713899.1"/>
    </source>
</evidence>
<dbReference type="EMBL" id="JAJNDC010000003">
    <property type="protein sequence ID" value="MCW9713899.1"/>
    <property type="molecule type" value="Genomic_DNA"/>
</dbReference>
<keyword evidence="1" id="KW-1133">Transmembrane helix</keyword>
<comment type="caution">
    <text evidence="2">The sequence shown here is derived from an EMBL/GenBank/DDBJ whole genome shotgun (WGS) entry which is preliminary data.</text>
</comment>
<feature type="transmembrane region" description="Helical" evidence="1">
    <location>
        <begin position="112"/>
        <end position="129"/>
    </location>
</feature>
<gene>
    <name evidence="2" type="ORF">LQ318_13390</name>
</gene>
<keyword evidence="3" id="KW-1185">Reference proteome</keyword>
<name>A0ABT3Q1B9_9BACT</name>
<reference evidence="2 3" key="1">
    <citation type="submission" date="2021-11" db="EMBL/GenBank/DDBJ databases">
        <title>Aliifidinibius sp. nov., a new bacterium isolated from saline soil.</title>
        <authorList>
            <person name="Galisteo C."/>
            <person name="De La Haba R."/>
            <person name="Sanchez-Porro C."/>
            <person name="Ventosa A."/>
        </authorList>
    </citation>
    <scope>NUCLEOTIDE SEQUENCE [LARGE SCALE GENOMIC DNA]</scope>
    <source>
        <strain evidence="2 3">KACC 190600</strain>
    </source>
</reference>
<feature type="transmembrane region" description="Helical" evidence="1">
    <location>
        <begin position="78"/>
        <end position="100"/>
    </location>
</feature>
<keyword evidence="1" id="KW-0472">Membrane</keyword>